<dbReference type="GO" id="GO:0005543">
    <property type="term" value="F:phospholipid binding"/>
    <property type="evidence" value="ECO:0007669"/>
    <property type="project" value="InterPro"/>
</dbReference>
<comment type="caution">
    <text evidence="2">The sequence shown here is derived from an EMBL/GenBank/DDBJ whole genome shotgun (WGS) entry which is preliminary data.</text>
</comment>
<dbReference type="GO" id="GO:0042144">
    <property type="term" value="P:vacuole fusion, non-autophagic"/>
    <property type="evidence" value="ECO:0007669"/>
    <property type="project" value="InterPro"/>
</dbReference>
<proteinExistence type="predicted"/>
<evidence type="ECO:0000313" key="3">
    <source>
        <dbReference type="Proteomes" id="UP000235392"/>
    </source>
</evidence>
<evidence type="ECO:0000256" key="1">
    <source>
        <dbReference type="SAM" id="MobiDB-lite"/>
    </source>
</evidence>
<name>A0A2N5TMA3_9BASI</name>
<gene>
    <name evidence="2" type="ORF">PCASD_24661</name>
</gene>
<sequence>MEPTTIKHSAKPPPPATSPNTAEKLLAASGLHFITANLQQVLSDSFKNSFEITILSLYKSYRQQLPLQQSRYESLLSIKTKAIQDMKIRNMTQGGSRHARNTPRNLDSFCRGLKAGQTRWVVWLRRRAGPGAITLPRCCCCCHRECQMFVDEYHFGQLCQWRGPEVLPGVEAHGSRNWVGGAAWDSGL</sequence>
<accession>A0A2N5TMA3</accession>
<feature type="region of interest" description="Disordered" evidence="1">
    <location>
        <begin position="1"/>
        <end position="20"/>
    </location>
</feature>
<dbReference type="PANTHER" id="PTHR38407:SF1">
    <property type="entry name" value="PROTEIN IVY1"/>
    <property type="match status" value="1"/>
</dbReference>
<dbReference type="EMBL" id="PGCI01000451">
    <property type="protein sequence ID" value="PLW26629.1"/>
    <property type="molecule type" value="Genomic_DNA"/>
</dbReference>
<dbReference type="Proteomes" id="UP000235392">
    <property type="component" value="Unassembled WGS sequence"/>
</dbReference>
<dbReference type="GO" id="GO:0000329">
    <property type="term" value="C:fungal-type vacuole membrane"/>
    <property type="evidence" value="ECO:0007669"/>
    <property type="project" value="InterPro"/>
</dbReference>
<protein>
    <submittedName>
        <fullName evidence="2">Uncharacterized protein</fullName>
    </submittedName>
</protein>
<dbReference type="InterPro" id="IPR037470">
    <property type="entry name" value="IVY1"/>
</dbReference>
<evidence type="ECO:0000313" key="2">
    <source>
        <dbReference type="EMBL" id="PLW26629.1"/>
    </source>
</evidence>
<reference evidence="2 3" key="1">
    <citation type="submission" date="2017-11" db="EMBL/GenBank/DDBJ databases">
        <title>De novo assembly and phasing of dikaryotic genomes from two isolates of Puccinia coronata f. sp. avenae, the causal agent of oat crown rust.</title>
        <authorList>
            <person name="Miller M.E."/>
            <person name="Zhang Y."/>
            <person name="Omidvar V."/>
            <person name="Sperschneider J."/>
            <person name="Schwessinger B."/>
            <person name="Raley C."/>
            <person name="Palmer J.M."/>
            <person name="Garnica D."/>
            <person name="Upadhyaya N."/>
            <person name="Rathjen J."/>
            <person name="Taylor J.M."/>
            <person name="Park R.F."/>
            <person name="Dodds P.N."/>
            <person name="Hirsch C.D."/>
            <person name="Kianian S.F."/>
            <person name="Figueroa M."/>
        </authorList>
    </citation>
    <scope>NUCLEOTIDE SEQUENCE [LARGE SCALE GENOMIC DNA]</scope>
    <source>
        <strain evidence="2">12SD80</strain>
    </source>
</reference>
<dbReference type="AlphaFoldDB" id="A0A2N5TMA3"/>
<organism evidence="2 3">
    <name type="scientific">Puccinia coronata f. sp. avenae</name>
    <dbReference type="NCBI Taxonomy" id="200324"/>
    <lineage>
        <taxon>Eukaryota</taxon>
        <taxon>Fungi</taxon>
        <taxon>Dikarya</taxon>
        <taxon>Basidiomycota</taxon>
        <taxon>Pucciniomycotina</taxon>
        <taxon>Pucciniomycetes</taxon>
        <taxon>Pucciniales</taxon>
        <taxon>Pucciniaceae</taxon>
        <taxon>Puccinia</taxon>
    </lineage>
</organism>
<dbReference type="PANTHER" id="PTHR38407">
    <property type="entry name" value="PROTEIN IVY1"/>
    <property type="match status" value="1"/>
</dbReference>